<proteinExistence type="predicted"/>
<evidence type="ECO:0000313" key="5">
    <source>
        <dbReference type="Proteomes" id="UP000623509"/>
    </source>
</evidence>
<reference evidence="3 4" key="2">
    <citation type="submission" date="2017-07" db="EMBL/GenBank/DDBJ databases">
        <title>Candidatus Dactylopiibacterium carminicum, a nitrogen-fixing symbiont of the cochineal insect Dactylopius coccus and Dactylopius opuntiae (Hemiptera: Coccoidea: Dactylopiidae).</title>
        <authorList>
            <person name="Vera A."/>
        </authorList>
    </citation>
    <scope>NUCLEOTIDE SEQUENCE [LARGE SCALE GENOMIC DNA]</scope>
    <source>
        <strain evidence="3 4">NFDCM</strain>
    </source>
</reference>
<dbReference type="Proteomes" id="UP000623509">
    <property type="component" value="Unassembled WGS sequence"/>
</dbReference>
<dbReference type="EMBL" id="MDUX01000007">
    <property type="protein sequence ID" value="KAF7600270.1"/>
    <property type="molecule type" value="Genomic_DNA"/>
</dbReference>
<evidence type="ECO:0008006" key="6">
    <source>
        <dbReference type="Google" id="ProtNLM"/>
    </source>
</evidence>
<evidence type="ECO:0000313" key="3">
    <source>
        <dbReference type="EMBL" id="PAS94677.1"/>
    </source>
</evidence>
<evidence type="ECO:0000313" key="4">
    <source>
        <dbReference type="Proteomes" id="UP000216107"/>
    </source>
</evidence>
<dbReference type="Proteomes" id="UP000216107">
    <property type="component" value="Unassembled WGS sequence"/>
</dbReference>
<accession>A0A272EX29</accession>
<feature type="chain" id="PRO_5013329606" description="Pilus assembly protein FimV" evidence="1">
    <location>
        <begin position="22"/>
        <end position="145"/>
    </location>
</feature>
<keyword evidence="5" id="KW-1185">Reference proteome</keyword>
<dbReference type="AlphaFoldDB" id="A0A272EX29"/>
<gene>
    <name evidence="2" type="ORF">BGI27_03350</name>
    <name evidence="3" type="ORF">CGU29_02965</name>
</gene>
<sequence length="145" mass="15674">MKILSCLALCLGMLCSLPLAAQTLSLRTIPADAPRAEMRPVSERQIKLNTRVFALSAGAQIRSALNTLVLTSQLGSGPFIVRVQFNQQGQVHRVWILTEAEQKVNAPRLSDDSIWRQLFPWLYDDTASSPAGSSSSSSSASSSAN</sequence>
<evidence type="ECO:0000256" key="1">
    <source>
        <dbReference type="SAM" id="SignalP"/>
    </source>
</evidence>
<comment type="caution">
    <text evidence="3">The sequence shown here is derived from an EMBL/GenBank/DDBJ whole genome shotgun (WGS) entry which is preliminary data.</text>
</comment>
<feature type="signal peptide" evidence="1">
    <location>
        <begin position="1"/>
        <end position="21"/>
    </location>
</feature>
<name>A0A272EX29_9RHOO</name>
<keyword evidence="1" id="KW-0732">Signal</keyword>
<dbReference type="EMBL" id="NMRN01000005">
    <property type="protein sequence ID" value="PAS94677.1"/>
    <property type="molecule type" value="Genomic_DNA"/>
</dbReference>
<organism evidence="3 4">
    <name type="scientific">Candidatus Dactylopiibacterium carminicum</name>
    <dbReference type="NCBI Taxonomy" id="857335"/>
    <lineage>
        <taxon>Bacteria</taxon>
        <taxon>Pseudomonadati</taxon>
        <taxon>Pseudomonadota</taxon>
        <taxon>Betaproteobacteria</taxon>
        <taxon>Rhodocyclales</taxon>
        <taxon>Rhodocyclaceae</taxon>
        <taxon>Candidatus Dactylopiibacterium</taxon>
    </lineage>
</organism>
<dbReference type="RefSeq" id="WP_095523506.1">
    <property type="nucleotide sequence ID" value="NZ_MDUX01000007.1"/>
</dbReference>
<dbReference type="OrthoDB" id="7019622at2"/>
<reference evidence="2 5" key="1">
    <citation type="submission" date="2016-08" db="EMBL/GenBank/DDBJ databases">
        <title>Candidatus Dactylopiibacterium carminicum genome sequence.</title>
        <authorList>
            <person name="Ramirez-Puebla S.T."/>
            <person name="Ormeno-Orrillo E."/>
            <person name="Vera-Ponce De Leon A."/>
            <person name="Luis L."/>
            <person name="Sanchez-Flores A."/>
            <person name="Monica R."/>
            <person name="Martinez-Romero E."/>
        </authorList>
    </citation>
    <scope>NUCLEOTIDE SEQUENCE [LARGE SCALE GENOMIC DNA]</scope>
    <source>
        <strain evidence="2">END1</strain>
    </source>
</reference>
<protein>
    <recommendedName>
        <fullName evidence="6">Pilus assembly protein FimV</fullName>
    </recommendedName>
</protein>
<evidence type="ECO:0000313" key="2">
    <source>
        <dbReference type="EMBL" id="KAF7600270.1"/>
    </source>
</evidence>